<sequence>MPINDDKKSCLPPQICREAEASLQPGQHLQRLRDSLLRRAARVPCHSSTAALQRRLREAASALPRAAAILVATDHAGAASPDCDVPAALSSAVRVPRRGAWLSRVEHVVRTAPGALYRPEEVDQNSDEKSDQNSDEKSDQNKPAKSEWLLEAQDRIRYAGLRVAANDILDAGPANSQLFVILVEKSCPNSSDLMAIVPSAGKILGVQLSTNMDAQAAADSLRNEDDWDGSRSSTFCGS</sequence>
<evidence type="ECO:0000256" key="1">
    <source>
        <dbReference type="SAM" id="MobiDB-lite"/>
    </source>
</evidence>
<dbReference type="Proteomes" id="UP000095280">
    <property type="component" value="Unplaced"/>
</dbReference>
<name>A0A1I8JP18_9PLAT</name>
<feature type="compositionally biased region" description="Basic and acidic residues" evidence="1">
    <location>
        <begin position="118"/>
        <end position="145"/>
    </location>
</feature>
<evidence type="ECO:0000313" key="2">
    <source>
        <dbReference type="Proteomes" id="UP000095280"/>
    </source>
</evidence>
<keyword evidence="2" id="KW-1185">Reference proteome</keyword>
<protein>
    <submittedName>
        <fullName evidence="3">CMP/dCMP-type deaminase domain-containing protein</fullName>
    </submittedName>
</protein>
<evidence type="ECO:0000313" key="3">
    <source>
        <dbReference type="WBParaSite" id="snap_masked-unitig_25473-processed-gene-0.0-mRNA-1"/>
    </source>
</evidence>
<reference evidence="3" key="1">
    <citation type="submission" date="2016-11" db="UniProtKB">
        <authorList>
            <consortium name="WormBaseParasite"/>
        </authorList>
    </citation>
    <scope>IDENTIFICATION</scope>
</reference>
<proteinExistence type="predicted"/>
<feature type="region of interest" description="Disordered" evidence="1">
    <location>
        <begin position="115"/>
        <end position="146"/>
    </location>
</feature>
<dbReference type="AlphaFoldDB" id="A0A1I8JP18"/>
<dbReference type="WBParaSite" id="snap_masked-unitig_25473-processed-gene-0.0-mRNA-1">
    <property type="protein sequence ID" value="snap_masked-unitig_25473-processed-gene-0.0-mRNA-1"/>
    <property type="gene ID" value="snap_masked-unitig_25473-processed-gene-0.0"/>
</dbReference>
<organism evidence="2 3">
    <name type="scientific">Macrostomum lignano</name>
    <dbReference type="NCBI Taxonomy" id="282301"/>
    <lineage>
        <taxon>Eukaryota</taxon>
        <taxon>Metazoa</taxon>
        <taxon>Spiralia</taxon>
        <taxon>Lophotrochozoa</taxon>
        <taxon>Platyhelminthes</taxon>
        <taxon>Rhabditophora</taxon>
        <taxon>Macrostomorpha</taxon>
        <taxon>Macrostomida</taxon>
        <taxon>Macrostomidae</taxon>
        <taxon>Macrostomum</taxon>
    </lineage>
</organism>
<accession>A0A1I8JP18</accession>